<dbReference type="GO" id="GO:0016998">
    <property type="term" value="P:cell wall macromolecule catabolic process"/>
    <property type="evidence" value="ECO:0007669"/>
    <property type="project" value="InterPro"/>
</dbReference>
<dbReference type="InterPro" id="IPR034690">
    <property type="entry name" value="Endolysin_T4_type"/>
</dbReference>
<dbReference type="InterPro" id="IPR023346">
    <property type="entry name" value="Lysozyme-like_dom_sf"/>
</dbReference>
<dbReference type="PANTHER" id="PTHR38107">
    <property type="match status" value="1"/>
</dbReference>
<evidence type="ECO:0000256" key="8">
    <source>
        <dbReference type="ARBA" id="ARBA00023295"/>
    </source>
</evidence>
<comment type="similarity">
    <text evidence="9 10">Belongs to the glycosyl hydrolase 24 family.</text>
</comment>
<organism evidence="11">
    <name type="scientific">Pectobacterium phage Amona</name>
    <dbReference type="NCBI Taxonomy" id="3158137"/>
    <lineage>
        <taxon>Viruses</taxon>
        <taxon>Duplodnaviria</taxon>
        <taxon>Heunggongvirae</taxon>
        <taxon>Uroviricota</taxon>
        <taxon>Caudoviricetes</taxon>
    </lineage>
</organism>
<evidence type="ECO:0000256" key="5">
    <source>
        <dbReference type="ARBA" id="ARBA00022801"/>
    </source>
</evidence>
<dbReference type="InterPro" id="IPR051018">
    <property type="entry name" value="Bacteriophage_GH24"/>
</dbReference>
<feature type="active site" description="Proton donor/acceptor" evidence="9">
    <location>
        <position position="28"/>
    </location>
</feature>
<evidence type="ECO:0000256" key="2">
    <source>
        <dbReference type="ARBA" id="ARBA00022529"/>
    </source>
</evidence>
<dbReference type="GO" id="GO:0042742">
    <property type="term" value="P:defense response to bacterium"/>
    <property type="evidence" value="ECO:0007669"/>
    <property type="project" value="UniProtKB-KW"/>
</dbReference>
<comment type="catalytic activity">
    <reaction evidence="1 9 10">
        <text>Hydrolysis of (1-&gt;4)-beta-linkages between N-acetylmuramic acid and N-acetyl-D-glucosamine residues in a peptidoglycan and between N-acetyl-D-glucosamine residues in chitodextrins.</text>
        <dbReference type="EC" id="3.2.1.17"/>
    </reaction>
</comment>
<accession>A0AB39ABH8</accession>
<feature type="active site" description="Proton donor/acceptor" evidence="9">
    <location>
        <position position="37"/>
    </location>
</feature>
<dbReference type="HAMAP" id="MF_04110">
    <property type="entry name" value="ENDOLYSIN_T4"/>
    <property type="match status" value="1"/>
</dbReference>
<evidence type="ECO:0000256" key="4">
    <source>
        <dbReference type="ARBA" id="ARBA00022638"/>
    </source>
</evidence>
<reference evidence="11" key="1">
    <citation type="journal article" date="2024" name="Virus Res.">
        <title>A novel genus of Pectobacterium bacteriophages display broad host range by targeting several species of Danish soft rot isolates.</title>
        <authorList>
            <person name="Pedersen J.S."/>
            <person name="Carstens A.B."/>
            <person name="Rothgard M.M."/>
            <person name="Roy C."/>
            <person name="Viry A."/>
            <person name="Papudeshi B."/>
            <person name="Kot W."/>
            <person name="Hille F."/>
            <person name="Franz C.M.A.P."/>
            <person name="Edwards R."/>
            <person name="Hansen L.H."/>
        </authorList>
    </citation>
    <scope>NUCLEOTIDE SEQUENCE</scope>
</reference>
<evidence type="ECO:0000256" key="3">
    <source>
        <dbReference type="ARBA" id="ARBA00022612"/>
    </source>
</evidence>
<evidence type="ECO:0000256" key="1">
    <source>
        <dbReference type="ARBA" id="ARBA00000632"/>
    </source>
</evidence>
<name>A0AB39ABH8_9CAUD</name>
<keyword evidence="8 9" id="KW-0326">Glycosidase</keyword>
<keyword evidence="3 9" id="KW-1188">Viral release from host cell</keyword>
<dbReference type="PANTHER" id="PTHR38107:SF3">
    <property type="entry name" value="LYSOZYME RRRD-RELATED"/>
    <property type="match status" value="1"/>
</dbReference>
<keyword evidence="9" id="KW-1035">Host cytoplasm</keyword>
<keyword evidence="6 9" id="KW-0204">Cytolysis</keyword>
<evidence type="ECO:0000256" key="10">
    <source>
        <dbReference type="RuleBase" id="RU003788"/>
    </source>
</evidence>
<comment type="function">
    <text evidence="9">Endolysin with lysozyme activity that degrades host peptidoglycans and participates with the holin and spanin proteins in the sequential events which lead to the programmed host cell lysis releasing the mature viral particles. Once the holin has permeabilized the host cell membrane, the endolysin can reach the periplasm and break down the peptidoglycan layer.</text>
</comment>
<dbReference type="SUPFAM" id="SSF53955">
    <property type="entry name" value="Lysozyme-like"/>
    <property type="match status" value="1"/>
</dbReference>
<sequence>MSRKLKLTGGIIGVAAAALLATSLPEKEGMVFTTYPDIVGKPTVCAGHTGEFAIAGKTYTTNQCWDILDKDVAKHAAPVIKCSPWLLNTNPYFIQAAIDHAFQFGPNKWCTSEAKKYGQSGDYKKMCLLFSQTLTGGINWSQAGGKYSRGVHNRSKWRTETCRKGL</sequence>
<comment type="subcellular location">
    <subcellularLocation>
        <location evidence="9">Host cytoplasm</location>
    </subcellularLocation>
    <text evidence="9">The endolysin is cytoplasmic, but can reach the periplasmic space with the help of the holins which disrupt the host cell membrane.</text>
</comment>
<keyword evidence="2 9" id="KW-0929">Antimicrobial</keyword>
<reference evidence="11" key="2">
    <citation type="submission" date="2024-07" db="EMBL/GenBank/DDBJ databases">
        <authorList>
            <person name="Pedersen J.S."/>
            <person name="Mulbjerg M.R."/>
            <person name="Carstens A.B."/>
            <person name="Hansen L.H."/>
        </authorList>
    </citation>
    <scope>NUCLEOTIDE SEQUENCE</scope>
</reference>
<keyword evidence="4 9" id="KW-0081">Bacteriolytic enzyme</keyword>
<evidence type="ECO:0000256" key="7">
    <source>
        <dbReference type="ARBA" id="ARBA00023142"/>
    </source>
</evidence>
<dbReference type="Pfam" id="PF00959">
    <property type="entry name" value="Phage_lysozyme"/>
    <property type="match status" value="1"/>
</dbReference>
<gene>
    <name evidence="11" type="ORF">CVQSGQUC_CDS0055</name>
</gene>
<dbReference type="InterPro" id="IPR023347">
    <property type="entry name" value="Lysozyme_dom_sf"/>
</dbReference>
<dbReference type="GO" id="GO:0003796">
    <property type="term" value="F:lysozyme activity"/>
    <property type="evidence" value="ECO:0007669"/>
    <property type="project" value="UniProtKB-UniRule"/>
</dbReference>
<dbReference type="GO" id="GO:0009253">
    <property type="term" value="P:peptidoglycan catabolic process"/>
    <property type="evidence" value="ECO:0007669"/>
    <property type="project" value="UniProtKB-UniRule"/>
</dbReference>
<dbReference type="EC" id="3.2.1.17" evidence="9"/>
<protein>
    <recommendedName>
        <fullName evidence="9">Endolysin</fullName>
        <ecNumber evidence="9">3.2.1.17</ecNumber>
    </recommendedName>
    <alternativeName>
        <fullName evidence="9">Lysis protein</fullName>
    </alternativeName>
    <alternativeName>
        <fullName evidence="9">Lysozyme</fullName>
    </alternativeName>
    <alternativeName>
        <fullName evidence="9">Muramidase</fullName>
    </alternativeName>
</protein>
<evidence type="ECO:0000256" key="6">
    <source>
        <dbReference type="ARBA" id="ARBA00022852"/>
    </source>
</evidence>
<keyword evidence="7 9" id="KW-0578">Host cell lysis by virus</keyword>
<dbReference type="GO" id="GO:0044659">
    <property type="term" value="P:viral release from host cell by cytolysis"/>
    <property type="evidence" value="ECO:0007669"/>
    <property type="project" value="UniProtKB-UniRule"/>
</dbReference>
<evidence type="ECO:0000313" key="11">
    <source>
        <dbReference type="EMBL" id="XDF89560.1"/>
    </source>
</evidence>
<proteinExistence type="inferred from homology"/>
<dbReference type="EMBL" id="PQ008971">
    <property type="protein sequence ID" value="XDF89560.1"/>
    <property type="molecule type" value="Genomic_DNA"/>
</dbReference>
<evidence type="ECO:0000256" key="9">
    <source>
        <dbReference type="HAMAP-Rule" id="MF_04110"/>
    </source>
</evidence>
<keyword evidence="5 9" id="KW-0378">Hydrolase</keyword>
<dbReference type="Gene3D" id="1.10.530.40">
    <property type="match status" value="1"/>
</dbReference>
<dbReference type="GO" id="GO:0030430">
    <property type="term" value="C:host cell cytoplasm"/>
    <property type="evidence" value="ECO:0007669"/>
    <property type="project" value="UniProtKB-SubCell"/>
</dbReference>
<dbReference type="InterPro" id="IPR002196">
    <property type="entry name" value="Glyco_hydro_24"/>
</dbReference>